<feature type="compositionally biased region" description="Basic residues" evidence="7">
    <location>
        <begin position="613"/>
        <end position="636"/>
    </location>
</feature>
<feature type="binding site" evidence="6">
    <location>
        <position position="1040"/>
    </location>
    <ligand>
        <name>ATP</name>
        <dbReference type="ChEBI" id="CHEBI:30616"/>
    </ligand>
</feature>
<feature type="domain" description="Protein kinase" evidence="8">
    <location>
        <begin position="1014"/>
        <end position="1278"/>
    </location>
</feature>
<dbReference type="SUPFAM" id="SSF57889">
    <property type="entry name" value="Cysteine-rich domain"/>
    <property type="match status" value="1"/>
</dbReference>
<evidence type="ECO:0000256" key="3">
    <source>
        <dbReference type="ARBA" id="ARBA00022741"/>
    </source>
</evidence>
<dbReference type="EnsemblMetazoa" id="AFAF015775-RA">
    <property type="protein sequence ID" value="AFAF015775-PA"/>
    <property type="gene ID" value="AFAF015775"/>
</dbReference>
<feature type="compositionally biased region" description="Gly residues" evidence="7">
    <location>
        <begin position="643"/>
        <end position="666"/>
    </location>
</feature>
<dbReference type="PANTHER" id="PTHR44329">
    <property type="entry name" value="SERINE/THREONINE-PROTEIN KINASE TNNI3K-RELATED"/>
    <property type="match status" value="1"/>
</dbReference>
<dbReference type="Pfam" id="PF07714">
    <property type="entry name" value="PK_Tyr_Ser-Thr"/>
    <property type="match status" value="1"/>
</dbReference>
<feature type="compositionally biased region" description="Low complexity" evidence="7">
    <location>
        <begin position="831"/>
        <end position="860"/>
    </location>
</feature>
<organism evidence="10 11">
    <name type="scientific">Anopheles farauti</name>
    <dbReference type="NCBI Taxonomy" id="69004"/>
    <lineage>
        <taxon>Eukaryota</taxon>
        <taxon>Metazoa</taxon>
        <taxon>Ecdysozoa</taxon>
        <taxon>Arthropoda</taxon>
        <taxon>Hexapoda</taxon>
        <taxon>Insecta</taxon>
        <taxon>Pterygota</taxon>
        <taxon>Neoptera</taxon>
        <taxon>Endopterygota</taxon>
        <taxon>Diptera</taxon>
        <taxon>Nematocera</taxon>
        <taxon>Culicoidea</taxon>
        <taxon>Culicidae</taxon>
        <taxon>Anophelinae</taxon>
        <taxon>Anopheles</taxon>
    </lineage>
</organism>
<dbReference type="CDD" id="cd20812">
    <property type="entry name" value="C1_KSR"/>
    <property type="match status" value="1"/>
</dbReference>
<keyword evidence="1" id="KW-0418">Kinase</keyword>
<proteinExistence type="predicted"/>
<evidence type="ECO:0000256" key="1">
    <source>
        <dbReference type="ARBA" id="ARBA00022527"/>
    </source>
</evidence>
<dbReference type="SMART" id="SM00109">
    <property type="entry name" value="C1"/>
    <property type="match status" value="1"/>
</dbReference>
<feature type="compositionally biased region" description="Gly residues" evidence="7">
    <location>
        <begin position="590"/>
        <end position="603"/>
    </location>
</feature>
<dbReference type="PROSITE" id="PS00107">
    <property type="entry name" value="PROTEIN_KINASE_ATP"/>
    <property type="match status" value="1"/>
</dbReference>
<dbReference type="PANTHER" id="PTHR44329:SF253">
    <property type="entry name" value="KINASE SUPPRESSOR OF RAS 2"/>
    <property type="match status" value="1"/>
</dbReference>
<dbReference type="Pfam" id="PF00130">
    <property type="entry name" value="C1_1"/>
    <property type="match status" value="1"/>
</dbReference>
<feature type="compositionally biased region" description="Low complexity" evidence="7">
    <location>
        <begin position="73"/>
        <end position="83"/>
    </location>
</feature>
<dbReference type="InterPro" id="IPR001245">
    <property type="entry name" value="Ser-Thr/Tyr_kinase_cat_dom"/>
</dbReference>
<evidence type="ECO:0000313" key="10">
    <source>
        <dbReference type="EnsemblMetazoa" id="AFAF015775-PA"/>
    </source>
</evidence>
<evidence type="ECO:0000256" key="7">
    <source>
        <dbReference type="SAM" id="MobiDB-lite"/>
    </source>
</evidence>
<dbReference type="PROSITE" id="PS50081">
    <property type="entry name" value="ZF_DAG_PE_2"/>
    <property type="match status" value="1"/>
</dbReference>
<evidence type="ECO:0000313" key="11">
    <source>
        <dbReference type="Proteomes" id="UP000075886"/>
    </source>
</evidence>
<feature type="compositionally biased region" description="Low complexity" evidence="7">
    <location>
        <begin position="473"/>
        <end position="516"/>
    </location>
</feature>
<dbReference type="InterPro" id="IPR046933">
    <property type="entry name" value="SAM_KSR1_N_sf"/>
</dbReference>
<dbReference type="PROSITE" id="PS00479">
    <property type="entry name" value="ZF_DAG_PE_1"/>
    <property type="match status" value="1"/>
</dbReference>
<feature type="region of interest" description="Disordered" evidence="7">
    <location>
        <begin position="950"/>
        <end position="999"/>
    </location>
</feature>
<evidence type="ECO:0000256" key="5">
    <source>
        <dbReference type="ARBA" id="ARBA00022840"/>
    </source>
</evidence>
<dbReference type="GO" id="GO:0006950">
    <property type="term" value="P:response to stress"/>
    <property type="evidence" value="ECO:0007669"/>
    <property type="project" value="UniProtKB-ARBA"/>
</dbReference>
<reference evidence="11" key="1">
    <citation type="submission" date="2014-01" db="EMBL/GenBank/DDBJ databases">
        <title>The Genome Sequence of Anopheles farauti FAR1 (V2).</title>
        <authorList>
            <consortium name="The Broad Institute Genomics Platform"/>
            <person name="Neafsey D.E."/>
            <person name="Besansky N."/>
            <person name="Howell P."/>
            <person name="Walton C."/>
            <person name="Young S.K."/>
            <person name="Zeng Q."/>
            <person name="Gargeya S."/>
            <person name="Fitzgerald M."/>
            <person name="Haas B."/>
            <person name="Abouelleil A."/>
            <person name="Allen A.W."/>
            <person name="Alvarado L."/>
            <person name="Arachchi H.M."/>
            <person name="Berlin A.M."/>
            <person name="Chapman S.B."/>
            <person name="Gainer-Dewar J."/>
            <person name="Goldberg J."/>
            <person name="Griggs A."/>
            <person name="Gujja S."/>
            <person name="Hansen M."/>
            <person name="Howarth C."/>
            <person name="Imamovic A."/>
            <person name="Ireland A."/>
            <person name="Larimer J."/>
            <person name="McCowan C."/>
            <person name="Murphy C."/>
            <person name="Pearson M."/>
            <person name="Poon T.W."/>
            <person name="Priest M."/>
            <person name="Roberts A."/>
            <person name="Saif S."/>
            <person name="Shea T."/>
            <person name="Sisk P."/>
            <person name="Sykes S."/>
            <person name="Wortman J."/>
            <person name="Nusbaum C."/>
            <person name="Birren B."/>
        </authorList>
    </citation>
    <scope>NUCLEOTIDE SEQUENCE [LARGE SCALE GENOMIC DNA]</scope>
    <source>
        <strain evidence="11">FAR1</strain>
    </source>
</reference>
<dbReference type="VEuPathDB" id="VectorBase:AFAF015775"/>
<feature type="compositionally biased region" description="Gly residues" evidence="7">
    <location>
        <begin position="894"/>
        <end position="912"/>
    </location>
</feature>
<feature type="region of interest" description="Disordered" evidence="7">
    <location>
        <begin position="259"/>
        <end position="363"/>
    </location>
</feature>
<dbReference type="Pfam" id="PF20406">
    <property type="entry name" value="SAM_KSR1_N"/>
    <property type="match status" value="1"/>
</dbReference>
<keyword evidence="11" id="KW-1185">Reference proteome</keyword>
<evidence type="ECO:0000256" key="4">
    <source>
        <dbReference type="ARBA" id="ARBA00022833"/>
    </source>
</evidence>
<dbReference type="InterPro" id="IPR002219">
    <property type="entry name" value="PKC_DAG/PE"/>
</dbReference>
<feature type="compositionally biased region" description="Basic and acidic residues" evidence="7">
    <location>
        <begin position="976"/>
        <end position="995"/>
    </location>
</feature>
<dbReference type="GO" id="GO:0004674">
    <property type="term" value="F:protein serine/threonine kinase activity"/>
    <property type="evidence" value="ECO:0007669"/>
    <property type="project" value="UniProtKB-KW"/>
</dbReference>
<evidence type="ECO:0000259" key="9">
    <source>
        <dbReference type="PROSITE" id="PS50081"/>
    </source>
</evidence>
<dbReference type="Gene3D" id="3.30.200.20">
    <property type="entry name" value="Phosphorylase Kinase, domain 1"/>
    <property type="match status" value="1"/>
</dbReference>
<evidence type="ECO:0000259" key="8">
    <source>
        <dbReference type="PROSITE" id="PS50011"/>
    </source>
</evidence>
<dbReference type="InterPro" id="IPR011009">
    <property type="entry name" value="Kinase-like_dom_sf"/>
</dbReference>
<dbReference type="CDD" id="cd14063">
    <property type="entry name" value="PK_KSR"/>
    <property type="match status" value="1"/>
</dbReference>
<dbReference type="Proteomes" id="UP000075886">
    <property type="component" value="Unassembled WGS sequence"/>
</dbReference>
<name>A0A182QS55_9DIPT</name>
<evidence type="ECO:0000256" key="6">
    <source>
        <dbReference type="PROSITE-ProRule" id="PRU10141"/>
    </source>
</evidence>
<keyword evidence="3 6" id="KW-0547">Nucleotide-binding</keyword>
<dbReference type="InterPro" id="IPR025561">
    <property type="entry name" value="KSR_SAM-like_dom"/>
</dbReference>
<dbReference type="STRING" id="69004.A0A182QS55"/>
<sequence>MVARATGARFRFERGGGGVGGSGGGVGTNSLTAMMMANNNSGEMKPAVAAVPAGKAGSDAVSGDDGGGGGAGDSASAGGDNSSEVNIRRGLDVIQSMIDISADRLEGLRTQCATSAELTQQEIRTLETKLVKLFSDLLITKSKLPERLPARGLPATGNELKQWLRVVGLSCASLNAVIQQVSTLEGLLEKEEKELRTIMGNNVYVREEEMKRLTRACGNLRRCREHLELPATEGGRGGRKGTEPHDLFWDSWDRQPACHRTSPRVNRSLGGNKCKPLGGVGNYHHNQRHNNGPTSGQVAGGGGQDSPLAGCPIMTSPNQMDDHSAQHVEGSLLNPHQAISPDEASTSGCTPSPSPPNSPSNALLHNKQQARRGFPTTPPPRKKHTTTLLSFSGATASSCAPATVAVSASSASTAANTMCTANNTTTTATSSASCSSATDAATALTKSKSHESQFGQQGGAGCGSGGNGGTAGATGVAPNNNNSNNPIAATTITTTSSTTTSHTGTGTSNNNSINHINNNNIPSTVVSLGDGSLMTTTTSINTGAPANGGNGAGGTFVSQQQQRLMGNGSANRMGTFPRSRLHTEPTGITGSSGGGGGGVGGGTSNVLSTGDHLHHHHHQHHHHPAAYNQHHHHYHHQQQQQQQGGGNNTGGGGTLMEAGDYGGTGDPGVPPHPTATSAVPPKSPCTPIITRGMGHMIQHRFTKKFKVTKSTCDLCNKQMFFGFKCTECKYRCHKDCKTNVPPSCGLPQEFVDEFKKSLQSDTLLPSVSPNIGRSGGGVGGSVGSGGVLMYGVGGVRDGQGKGMVGGGGGGIGGGMVRVPMHAIHACGGGPDSSSAGSSCNSSSPSSPALLSLPPQTPATSKYSQFNFPEVPSSGGQSCATSTSGGTMAMSGGSDRSGGGGGGGGGGGVGGGITIETHPIGGPGGGLGGSLGSSGTYTMDTSVEIPKLQFSDIPDHSVPGGGEDKTGSASATSTDSSSDRTPIRLDSTEERDHESSWPRQNSLSLKEWDIPYDDLHLKEKIGNGRFGTVHRALWHGDVAVKLLKEDYVADDRTLEAFKLEVATFKKTRHENVVLFMGACMKPPRLAIVTSLCKGNTLYTHIHLRKDKFNLNRTTLVAQQISQGMGYLHARGIVHKDLKTKNIFLENGKVIITDFGLFSATKLQYCDLGLGIPDGWLCYLAPELMRNLTAYRPIEGDLPFSKASDIYAFGTVWYELLCGEFPFKSEPAESIIWQVGRGMKQTLANLQASRDVKDILIQCWSYHTDDRPDFAKLLTQLERLPKKRLARSPSHPVQLSRSAESVF</sequence>
<dbReference type="InterPro" id="IPR017441">
    <property type="entry name" value="Protein_kinase_ATP_BS"/>
</dbReference>
<dbReference type="Pfam" id="PF13543">
    <property type="entry name" value="SAM_KSR1"/>
    <property type="match status" value="1"/>
</dbReference>
<feature type="region of interest" description="Disordered" evidence="7">
    <location>
        <begin position="55"/>
        <end position="83"/>
    </location>
</feature>
<keyword evidence="2" id="KW-0479">Metal-binding</keyword>
<feature type="region of interest" description="Disordered" evidence="7">
    <location>
        <begin position="447"/>
        <end position="516"/>
    </location>
</feature>
<keyword evidence="4" id="KW-0862">Zinc</keyword>
<dbReference type="PROSITE" id="PS50011">
    <property type="entry name" value="PROTEIN_KINASE_DOM"/>
    <property type="match status" value="1"/>
</dbReference>
<feature type="compositionally biased region" description="Gly residues" evidence="7">
    <location>
        <begin position="920"/>
        <end position="931"/>
    </location>
</feature>
<dbReference type="SUPFAM" id="SSF56112">
    <property type="entry name" value="Protein kinase-like (PK-like)"/>
    <property type="match status" value="1"/>
</dbReference>
<dbReference type="EMBL" id="AXCN02001521">
    <property type="status" value="NOT_ANNOTATED_CDS"/>
    <property type="molecule type" value="Genomic_DNA"/>
</dbReference>
<dbReference type="InterPro" id="IPR008271">
    <property type="entry name" value="Ser/Thr_kinase_AS"/>
</dbReference>
<protein>
    <submittedName>
        <fullName evidence="10">Uncharacterized protein</fullName>
    </submittedName>
</protein>
<feature type="compositionally biased region" description="Low complexity" evidence="7">
    <location>
        <begin position="879"/>
        <end position="893"/>
    </location>
</feature>
<reference evidence="10" key="2">
    <citation type="submission" date="2020-05" db="UniProtKB">
        <authorList>
            <consortium name="EnsemblMetazoa"/>
        </authorList>
    </citation>
    <scope>IDENTIFICATION</scope>
    <source>
        <strain evidence="10">FAR1</strain>
    </source>
</reference>
<feature type="region of interest" description="Disordered" evidence="7">
    <location>
        <begin position="825"/>
        <end position="937"/>
    </location>
</feature>
<feature type="domain" description="Phorbol-ester/DAG-type" evidence="9">
    <location>
        <begin position="698"/>
        <end position="744"/>
    </location>
</feature>
<dbReference type="InterPro" id="IPR000719">
    <property type="entry name" value="Prot_kinase_dom"/>
</dbReference>
<dbReference type="InterPro" id="IPR046349">
    <property type="entry name" value="C1-like_sf"/>
</dbReference>
<evidence type="ECO:0000256" key="2">
    <source>
        <dbReference type="ARBA" id="ARBA00022723"/>
    </source>
</evidence>
<dbReference type="Gene3D" id="1.10.150.50">
    <property type="entry name" value="Transcription Factor, Ets-1"/>
    <property type="match status" value="1"/>
</dbReference>
<dbReference type="SMART" id="SM00220">
    <property type="entry name" value="S_TKc"/>
    <property type="match status" value="1"/>
</dbReference>
<keyword evidence="5 6" id="KW-0067">ATP-binding</keyword>
<accession>A0A182QS55</accession>
<feature type="region of interest" description="Disordered" evidence="7">
    <location>
        <begin position="580"/>
        <end position="683"/>
    </location>
</feature>
<dbReference type="Gene3D" id="6.10.140.1120">
    <property type="match status" value="1"/>
</dbReference>
<dbReference type="InterPro" id="IPR046861">
    <property type="entry name" value="SAM_KSR1_N"/>
</dbReference>
<dbReference type="InterPro" id="IPR051681">
    <property type="entry name" value="Ser/Thr_Kinases-Pseudokinases"/>
</dbReference>
<dbReference type="Gene3D" id="3.30.60.20">
    <property type="match status" value="1"/>
</dbReference>
<dbReference type="GO" id="GO:0046872">
    <property type="term" value="F:metal ion binding"/>
    <property type="evidence" value="ECO:0007669"/>
    <property type="project" value="UniProtKB-KW"/>
</dbReference>
<dbReference type="PROSITE" id="PS00108">
    <property type="entry name" value="PROTEIN_KINASE_ST"/>
    <property type="match status" value="1"/>
</dbReference>
<keyword evidence="1" id="KW-0808">Transferase</keyword>
<dbReference type="GO" id="GO:0005524">
    <property type="term" value="F:ATP binding"/>
    <property type="evidence" value="ECO:0007669"/>
    <property type="project" value="UniProtKB-UniRule"/>
</dbReference>
<feature type="compositionally biased region" description="Gly residues" evidence="7">
    <location>
        <begin position="456"/>
        <end position="472"/>
    </location>
</feature>
<dbReference type="InterPro" id="IPR013761">
    <property type="entry name" value="SAM/pointed_sf"/>
</dbReference>
<dbReference type="Gene3D" id="1.10.510.10">
    <property type="entry name" value="Transferase(Phosphotransferase) domain 1"/>
    <property type="match status" value="1"/>
</dbReference>
<keyword evidence="1" id="KW-0723">Serine/threonine-protein kinase</keyword>